<evidence type="ECO:0000256" key="1">
    <source>
        <dbReference type="SAM" id="MobiDB-lite"/>
    </source>
</evidence>
<gene>
    <name evidence="2" type="ORF">FCC1311_027042</name>
</gene>
<feature type="compositionally biased region" description="Low complexity" evidence="1">
    <location>
        <begin position="549"/>
        <end position="571"/>
    </location>
</feature>
<feature type="region of interest" description="Disordered" evidence="1">
    <location>
        <begin position="725"/>
        <end position="744"/>
    </location>
</feature>
<organism evidence="2 3">
    <name type="scientific">Hondaea fermentalgiana</name>
    <dbReference type="NCBI Taxonomy" id="2315210"/>
    <lineage>
        <taxon>Eukaryota</taxon>
        <taxon>Sar</taxon>
        <taxon>Stramenopiles</taxon>
        <taxon>Bigyra</taxon>
        <taxon>Labyrinthulomycetes</taxon>
        <taxon>Thraustochytrida</taxon>
        <taxon>Thraustochytriidae</taxon>
        <taxon>Hondaea</taxon>
    </lineage>
</organism>
<protein>
    <submittedName>
        <fullName evidence="2">Uncharacterized protein</fullName>
    </submittedName>
</protein>
<sequence>MTGHGEEMRDARTLQARKRMLEEACGGTELSMLDVYATPENPLSVLVPRLLPLRNFTRLHVFNVDLVPDWLKAKKKAPEQLRLWIQDNIPQHDDTRAKKSKRGKNKKFAKEEKIVTPLATENAELAALERLLKRYGSLAGAEKAMQEEEAARKAAQAREARFNLDPLLRRHRLVNMSPQQLQILVIALQNELAACRSFADKCNILRHPLLQAGLVTDLLNGEEAKVFALDPEPAHLIDIAKLHLFTRDARSESDLPLPRDLRSVLGVDHLDAQYIFEDGESDESGDEIDFDGEEPYSSNDDDREEKMETQSAHSSKKQLNSYEQANIIFQRRQHRSVRKQMSWLTRSLSKMQTRIANLSHALKKRQAKHRGRDSLSESTEYAGAKDQEARASDCIHPGAWPTRDFEEATIAQEARQSRALDRMQGTLSRIEERVACDVARMQRELESRDQIIEMQQDIELKLIKSKRETSATNVQLASLVMRMIYHVYPRLWGQLAQDVNVTAADVDDWEEENNAWLQQWIALVTPPSRQDDPQDEAHDSSFKSALHRGMPSSAALGSSSSSSRAPLLRSMTNTGPTQDREKVRSPPVRANTYVFQHGGQGLKEKFASDAACSGAQQEAWMLKGAERERRVSVKAQEQLRHRVKEIVSQPSEKAVGALLDGLVRAVLQYAALLGASPSPAILLDRLQDFSYDVSIIPNLLTQHKVGCAFGLAWAKVRTLEHLEQEATQDKSATANGNATTKLQGSRQARNTLIVRHWLEESARLAFGNETTTPVLKVAQLQHNNLKVTEALGRQSA</sequence>
<accession>A0A2R5GD09</accession>
<feature type="region of interest" description="Disordered" evidence="1">
    <location>
        <begin position="276"/>
        <end position="319"/>
    </location>
</feature>
<feature type="compositionally biased region" description="Polar residues" evidence="1">
    <location>
        <begin position="309"/>
        <end position="319"/>
    </location>
</feature>
<evidence type="ECO:0000313" key="3">
    <source>
        <dbReference type="Proteomes" id="UP000241890"/>
    </source>
</evidence>
<name>A0A2R5GD09_9STRA</name>
<feature type="region of interest" description="Disordered" evidence="1">
    <location>
        <begin position="363"/>
        <end position="390"/>
    </location>
</feature>
<feature type="compositionally biased region" description="Polar residues" evidence="1">
    <location>
        <begin position="729"/>
        <end position="744"/>
    </location>
</feature>
<dbReference type="Proteomes" id="UP000241890">
    <property type="component" value="Unassembled WGS sequence"/>
</dbReference>
<evidence type="ECO:0000313" key="2">
    <source>
        <dbReference type="EMBL" id="GBG26483.1"/>
    </source>
</evidence>
<feature type="compositionally biased region" description="Acidic residues" evidence="1">
    <location>
        <begin position="277"/>
        <end position="303"/>
    </location>
</feature>
<keyword evidence="3" id="KW-1185">Reference proteome</keyword>
<feature type="region of interest" description="Disordered" evidence="1">
    <location>
        <begin position="549"/>
        <end position="588"/>
    </location>
</feature>
<comment type="caution">
    <text evidence="2">The sequence shown here is derived from an EMBL/GenBank/DDBJ whole genome shotgun (WGS) entry which is preliminary data.</text>
</comment>
<proteinExistence type="predicted"/>
<reference evidence="2 3" key="1">
    <citation type="submission" date="2017-12" db="EMBL/GenBank/DDBJ databases">
        <title>Sequencing, de novo assembly and annotation of complete genome of a new Thraustochytrid species, strain FCC1311.</title>
        <authorList>
            <person name="Sedici K."/>
            <person name="Godart F."/>
            <person name="Aiese Cigliano R."/>
            <person name="Sanseverino W."/>
            <person name="Barakat M."/>
            <person name="Ortet P."/>
            <person name="Marechal E."/>
            <person name="Cagnac O."/>
            <person name="Amato A."/>
        </authorList>
    </citation>
    <scope>NUCLEOTIDE SEQUENCE [LARGE SCALE GENOMIC DNA]</scope>
</reference>
<dbReference type="AlphaFoldDB" id="A0A2R5GD09"/>
<dbReference type="EMBL" id="BEYU01000021">
    <property type="protein sequence ID" value="GBG26483.1"/>
    <property type="molecule type" value="Genomic_DNA"/>
</dbReference>
<dbReference type="InParanoid" id="A0A2R5GD09"/>